<evidence type="ECO:0000313" key="1">
    <source>
        <dbReference type="EMBL" id="KAK8501116.1"/>
    </source>
</evidence>
<protein>
    <submittedName>
        <fullName evidence="1">Uncharacterized protein</fullName>
    </submittedName>
</protein>
<reference evidence="1 2" key="1">
    <citation type="journal article" date="2024" name="G3 (Bethesda)">
        <title>Genome assembly of Hibiscus sabdariffa L. provides insights into metabolisms of medicinal natural products.</title>
        <authorList>
            <person name="Kim T."/>
        </authorList>
    </citation>
    <scope>NUCLEOTIDE SEQUENCE [LARGE SCALE GENOMIC DNA]</scope>
    <source>
        <strain evidence="1">TK-2024</strain>
        <tissue evidence="1">Old leaves</tissue>
    </source>
</reference>
<proteinExistence type="predicted"/>
<comment type="caution">
    <text evidence="1">The sequence shown here is derived from an EMBL/GenBank/DDBJ whole genome shotgun (WGS) entry which is preliminary data.</text>
</comment>
<accession>A0ABR2B2Y8</accession>
<evidence type="ECO:0000313" key="2">
    <source>
        <dbReference type="Proteomes" id="UP001472677"/>
    </source>
</evidence>
<dbReference type="Proteomes" id="UP001472677">
    <property type="component" value="Unassembled WGS sequence"/>
</dbReference>
<gene>
    <name evidence="1" type="ORF">V6N12_020364</name>
</gene>
<keyword evidence="2" id="KW-1185">Reference proteome</keyword>
<dbReference type="EMBL" id="JBBPBM010000196">
    <property type="protein sequence ID" value="KAK8501116.1"/>
    <property type="molecule type" value="Genomic_DNA"/>
</dbReference>
<name>A0ABR2B2Y8_9ROSI</name>
<organism evidence="1 2">
    <name type="scientific">Hibiscus sabdariffa</name>
    <name type="common">roselle</name>
    <dbReference type="NCBI Taxonomy" id="183260"/>
    <lineage>
        <taxon>Eukaryota</taxon>
        <taxon>Viridiplantae</taxon>
        <taxon>Streptophyta</taxon>
        <taxon>Embryophyta</taxon>
        <taxon>Tracheophyta</taxon>
        <taxon>Spermatophyta</taxon>
        <taxon>Magnoliopsida</taxon>
        <taxon>eudicotyledons</taxon>
        <taxon>Gunneridae</taxon>
        <taxon>Pentapetalae</taxon>
        <taxon>rosids</taxon>
        <taxon>malvids</taxon>
        <taxon>Malvales</taxon>
        <taxon>Malvaceae</taxon>
        <taxon>Malvoideae</taxon>
        <taxon>Hibiscus</taxon>
    </lineage>
</organism>
<sequence>MNHQIDDDPPDKGGLAASAGSTADLDNIPNETAQPILCYEEPLMKDSVNMPYEANEIIDEEDIEIEEGNVVCSVIDGLISINFLELILILAEKSLDQTMVVKLLS</sequence>